<reference evidence="2" key="1">
    <citation type="submission" date="2020-10" db="EMBL/GenBank/DDBJ databases">
        <title>Genome Sequence of Monilinia vaccinii-corymbosi Sheds Light on Mummy Berry Disease Infection of Blueberry and Mating Type.</title>
        <authorList>
            <person name="Yow A.G."/>
            <person name="Zhang Y."/>
            <person name="Bansal K."/>
            <person name="Eacker S.M."/>
            <person name="Sullivan S."/>
            <person name="Liachko I."/>
            <person name="Cubeta M.A."/>
            <person name="Rollins J.A."/>
            <person name="Ashrafi H."/>
        </authorList>
    </citation>
    <scope>NUCLEOTIDE SEQUENCE</scope>
    <source>
        <strain evidence="2">RL-1</strain>
    </source>
</reference>
<evidence type="ECO:0000256" key="1">
    <source>
        <dbReference type="SAM" id="Phobius"/>
    </source>
</evidence>
<dbReference type="AlphaFoldDB" id="A0A8A3NXG2"/>
<name>A0A8A3NXG2_9HELO</name>
<feature type="transmembrane region" description="Helical" evidence="1">
    <location>
        <begin position="43"/>
        <end position="62"/>
    </location>
</feature>
<dbReference type="Proteomes" id="UP000672032">
    <property type="component" value="Chromosome 1"/>
</dbReference>
<feature type="transmembrane region" description="Helical" evidence="1">
    <location>
        <begin position="82"/>
        <end position="100"/>
    </location>
</feature>
<sequence>MDSDPDSQGAVLPQYRIPESATSSQNNFWQRISYTITTTSESFLQVHSGKLVFVVTFVYASAVFSKSSPEFDIFRFHETNRGIFILIMLLLWFTIFAIRLQVHGQTDKIRGSKN</sequence>
<proteinExistence type="predicted"/>
<protein>
    <submittedName>
        <fullName evidence="2">Uncharacterized protein</fullName>
    </submittedName>
</protein>
<keyword evidence="1" id="KW-0812">Transmembrane</keyword>
<dbReference type="EMBL" id="CP063405">
    <property type="protein sequence ID" value="QSZ29172.1"/>
    <property type="molecule type" value="Genomic_DNA"/>
</dbReference>
<evidence type="ECO:0000313" key="3">
    <source>
        <dbReference type="Proteomes" id="UP000672032"/>
    </source>
</evidence>
<accession>A0A8A3NXG2</accession>
<organism evidence="2 3">
    <name type="scientific">Monilinia vaccinii-corymbosi</name>
    <dbReference type="NCBI Taxonomy" id="61207"/>
    <lineage>
        <taxon>Eukaryota</taxon>
        <taxon>Fungi</taxon>
        <taxon>Dikarya</taxon>
        <taxon>Ascomycota</taxon>
        <taxon>Pezizomycotina</taxon>
        <taxon>Leotiomycetes</taxon>
        <taxon>Helotiales</taxon>
        <taxon>Sclerotiniaceae</taxon>
        <taxon>Monilinia</taxon>
    </lineage>
</organism>
<evidence type="ECO:0000313" key="2">
    <source>
        <dbReference type="EMBL" id="QSZ29172.1"/>
    </source>
</evidence>
<keyword evidence="1" id="KW-0472">Membrane</keyword>
<keyword evidence="1" id="KW-1133">Transmembrane helix</keyword>
<keyword evidence="3" id="KW-1185">Reference proteome</keyword>
<gene>
    <name evidence="2" type="ORF">DSL72_003683</name>
</gene>